<proteinExistence type="predicted"/>
<dbReference type="EMBL" id="BMIW01000041">
    <property type="protein sequence ID" value="GGG15407.1"/>
    <property type="molecule type" value="Genomic_DNA"/>
</dbReference>
<comment type="caution">
    <text evidence="1">The sequence shown here is derived from an EMBL/GenBank/DDBJ whole genome shotgun (WGS) entry which is preliminary data.</text>
</comment>
<keyword evidence="2" id="KW-1185">Reference proteome</keyword>
<accession>A0ABQ1W6P0</accession>
<organism evidence="1 2">
    <name type="scientific">Paenibacillus aceti</name>
    <dbReference type="NCBI Taxonomy" id="1820010"/>
    <lineage>
        <taxon>Bacteria</taxon>
        <taxon>Bacillati</taxon>
        <taxon>Bacillota</taxon>
        <taxon>Bacilli</taxon>
        <taxon>Bacillales</taxon>
        <taxon>Paenibacillaceae</taxon>
        <taxon>Paenibacillus</taxon>
    </lineage>
</organism>
<protein>
    <submittedName>
        <fullName evidence="1">Uncharacterized protein</fullName>
    </submittedName>
</protein>
<dbReference type="RefSeq" id="WP_120464968.1">
    <property type="nucleotide sequence ID" value="NZ_KZ987724.1"/>
</dbReference>
<evidence type="ECO:0000313" key="1">
    <source>
        <dbReference type="EMBL" id="GGG15407.1"/>
    </source>
</evidence>
<evidence type="ECO:0000313" key="2">
    <source>
        <dbReference type="Proteomes" id="UP000608420"/>
    </source>
</evidence>
<name>A0ABQ1W6P0_9BACL</name>
<reference evidence="2" key="1">
    <citation type="journal article" date="2019" name="Int. J. Syst. Evol. Microbiol.">
        <title>The Global Catalogue of Microorganisms (GCM) 10K type strain sequencing project: providing services to taxonomists for standard genome sequencing and annotation.</title>
        <authorList>
            <consortium name="The Broad Institute Genomics Platform"/>
            <consortium name="The Broad Institute Genome Sequencing Center for Infectious Disease"/>
            <person name="Wu L."/>
            <person name="Ma J."/>
        </authorList>
    </citation>
    <scope>NUCLEOTIDE SEQUENCE [LARGE SCALE GENOMIC DNA]</scope>
    <source>
        <strain evidence="2">CGMCC 1.15420</strain>
    </source>
</reference>
<gene>
    <name evidence="1" type="ORF">GCM10010913_41650</name>
</gene>
<sequence>MSDNINECSEEITEQARLEYSLKVLSKVLNQVNAPSFKDYFKGQTLQEIMNSLVIVLDDDIKIRIEWLENRYSSLVKKSLKTVVRVQIDLLEIIKNEKSPEESELMSFIKLNKEKIEKHSVLYQNRKLQKDYEEMAVNLINCSCGCNNVENTQIDLSFPGQESIRGVTVKGAARCLSCKEQYFLQDTVKVIDSIEEMIVGKKRLVN</sequence>
<dbReference type="Proteomes" id="UP000608420">
    <property type="component" value="Unassembled WGS sequence"/>
</dbReference>